<dbReference type="KEGG" id="cfr:116667152"/>
<protein>
    <submittedName>
        <fullName evidence="4">F-box protein At1g47300 isoform X1</fullName>
    </submittedName>
</protein>
<name>A0A8B8TYG0_CAMFR</name>
<evidence type="ECO:0000313" key="3">
    <source>
        <dbReference type="Proteomes" id="UP000694856"/>
    </source>
</evidence>
<organism evidence="3 4">
    <name type="scientific">Camelus ferus</name>
    <name type="common">Wild bactrian camel</name>
    <name type="synonym">Camelus bactrianus ferus</name>
    <dbReference type="NCBI Taxonomy" id="419612"/>
    <lineage>
        <taxon>Eukaryota</taxon>
        <taxon>Metazoa</taxon>
        <taxon>Chordata</taxon>
        <taxon>Craniata</taxon>
        <taxon>Vertebrata</taxon>
        <taxon>Euteleostomi</taxon>
        <taxon>Mammalia</taxon>
        <taxon>Eutheria</taxon>
        <taxon>Laurasiatheria</taxon>
        <taxon>Artiodactyla</taxon>
        <taxon>Tylopoda</taxon>
        <taxon>Camelidae</taxon>
        <taxon>Camelus</taxon>
    </lineage>
</organism>
<accession>A0A8B8TYG0</accession>
<proteinExistence type="predicted"/>
<dbReference type="RefSeq" id="XP_032347327.1">
    <property type="nucleotide sequence ID" value="XM_032491436.1"/>
</dbReference>
<feature type="compositionally biased region" description="Acidic residues" evidence="1">
    <location>
        <begin position="38"/>
        <end position="55"/>
    </location>
</feature>
<keyword evidence="2" id="KW-0812">Transmembrane</keyword>
<feature type="transmembrane region" description="Helical" evidence="2">
    <location>
        <begin position="6"/>
        <end position="22"/>
    </location>
</feature>
<evidence type="ECO:0000313" key="4">
    <source>
        <dbReference type="RefSeq" id="XP_032347327.1"/>
    </source>
</evidence>
<sequence>MPAVLVLGFLYLWIELMMIKRAKKKKKKKKEEKGEKEEKEEEDEEKEENKEEEEEKLVRVVVVKVRFCIRSVLTIALLLFSHLILKSLERSFIIIKLLSSFLR</sequence>
<reference evidence="4" key="1">
    <citation type="submission" date="2025-08" db="UniProtKB">
        <authorList>
            <consortium name="RefSeq"/>
        </authorList>
    </citation>
    <scope>IDENTIFICATION</scope>
    <source>
        <tissue evidence="4">Ear skin</tissue>
    </source>
</reference>
<keyword evidence="2" id="KW-0472">Membrane</keyword>
<dbReference type="Proteomes" id="UP000694856">
    <property type="component" value="Chromosome 11"/>
</dbReference>
<dbReference type="GeneID" id="116667152"/>
<gene>
    <name evidence="4" type="primary">LOC116667152</name>
</gene>
<keyword evidence="2" id="KW-1133">Transmembrane helix</keyword>
<dbReference type="AlphaFoldDB" id="A0A8B8TYG0"/>
<evidence type="ECO:0000256" key="1">
    <source>
        <dbReference type="SAM" id="MobiDB-lite"/>
    </source>
</evidence>
<feature type="transmembrane region" description="Helical" evidence="2">
    <location>
        <begin position="67"/>
        <end position="85"/>
    </location>
</feature>
<evidence type="ECO:0000256" key="2">
    <source>
        <dbReference type="SAM" id="Phobius"/>
    </source>
</evidence>
<feature type="region of interest" description="Disordered" evidence="1">
    <location>
        <begin position="22"/>
        <end position="55"/>
    </location>
</feature>
<keyword evidence="3" id="KW-1185">Reference proteome</keyword>